<feature type="non-terminal residue" evidence="1">
    <location>
        <position position="85"/>
    </location>
</feature>
<evidence type="ECO:0000313" key="1">
    <source>
        <dbReference type="EMBL" id="MDE1480831.1"/>
    </source>
</evidence>
<accession>A0AAJ1JCL5</accession>
<dbReference type="AlphaFoldDB" id="A0AAJ1JCL5"/>
<dbReference type="Gene3D" id="3.40.50.300">
    <property type="entry name" value="P-loop containing nucleotide triphosphate hydrolases"/>
    <property type="match status" value="1"/>
</dbReference>
<feature type="non-terminal residue" evidence="1">
    <location>
        <position position="1"/>
    </location>
</feature>
<name>A0AAJ1JCL5_XENBV</name>
<protein>
    <submittedName>
        <fullName evidence="1">Helicase</fullName>
    </submittedName>
</protein>
<dbReference type="EMBL" id="JAILSO010000361">
    <property type="protein sequence ID" value="MDE1480831.1"/>
    <property type="molecule type" value="Genomic_DNA"/>
</dbReference>
<gene>
    <name evidence="1" type="ORF">KKJ01_22385</name>
</gene>
<reference evidence="1" key="2">
    <citation type="journal article" date="2022" name="J. Evol. Biol.">
        <title>Pre- and post-association barriers to host switching in sympatric mutualists.</title>
        <authorList>
            <person name="Dinges Z.M."/>
            <person name="Phillips R.K."/>
            <person name="Lively C.M."/>
            <person name="Bashey F."/>
        </authorList>
    </citation>
    <scope>NUCLEOTIDE SEQUENCE</scope>
    <source>
        <strain evidence="1">MC_266_E_2016</strain>
    </source>
</reference>
<keyword evidence="1" id="KW-0347">Helicase</keyword>
<keyword evidence="1" id="KW-0378">Hydrolase</keyword>
<reference evidence="1" key="1">
    <citation type="submission" date="2021-08" db="EMBL/GenBank/DDBJ databases">
        <authorList>
            <person name="Papudeshi B."/>
            <person name="Bashey-Visser F."/>
        </authorList>
    </citation>
    <scope>NUCLEOTIDE SEQUENCE</scope>
    <source>
        <strain evidence="1">MC_266_E_2016</strain>
    </source>
</reference>
<dbReference type="GO" id="GO:0004386">
    <property type="term" value="F:helicase activity"/>
    <property type="evidence" value="ECO:0007669"/>
    <property type="project" value="UniProtKB-KW"/>
</dbReference>
<keyword evidence="1" id="KW-0547">Nucleotide-binding</keyword>
<dbReference type="InterPro" id="IPR027417">
    <property type="entry name" value="P-loop_NTPase"/>
</dbReference>
<comment type="caution">
    <text evidence="1">The sequence shown here is derived from an EMBL/GenBank/DDBJ whole genome shotgun (WGS) entry which is preliminary data.</text>
</comment>
<organism evidence="1 2">
    <name type="scientific">Xenorhabdus bovienii</name>
    <name type="common">Xenorhabdus nematophila subsp. bovienii</name>
    <dbReference type="NCBI Taxonomy" id="40576"/>
    <lineage>
        <taxon>Bacteria</taxon>
        <taxon>Pseudomonadati</taxon>
        <taxon>Pseudomonadota</taxon>
        <taxon>Gammaproteobacteria</taxon>
        <taxon>Enterobacterales</taxon>
        <taxon>Morganellaceae</taxon>
        <taxon>Xenorhabdus</taxon>
    </lineage>
</organism>
<dbReference type="Proteomes" id="UP001222434">
    <property type="component" value="Unassembled WGS sequence"/>
</dbReference>
<sequence>FAEKMDIAQRLIGEAAENGTTGHKTGLKPMSEIAERFFESLEARFNHPELYQGLKTGFRDFDEMLAPRYIPNGSLFVIGARPKMG</sequence>
<keyword evidence="1" id="KW-0067">ATP-binding</keyword>
<proteinExistence type="predicted"/>
<evidence type="ECO:0000313" key="2">
    <source>
        <dbReference type="Proteomes" id="UP001222434"/>
    </source>
</evidence>